<dbReference type="Gene3D" id="3.30.420.10">
    <property type="entry name" value="Ribonuclease H-like superfamily/Ribonuclease H"/>
    <property type="match status" value="1"/>
</dbReference>
<dbReference type="OrthoDB" id="166347at2759"/>
<dbReference type="GO" id="GO:0003676">
    <property type="term" value="F:nucleic acid binding"/>
    <property type="evidence" value="ECO:0007669"/>
    <property type="project" value="InterPro"/>
</dbReference>
<dbReference type="GeneID" id="20092070"/>
<dbReference type="PANTHER" id="PTHR47169">
    <property type="entry name" value="OS01G0541250 PROTEIN"/>
    <property type="match status" value="1"/>
</dbReference>
<organism evidence="1">
    <name type="scientific">Aphanomyces invadans</name>
    <dbReference type="NCBI Taxonomy" id="157072"/>
    <lineage>
        <taxon>Eukaryota</taxon>
        <taxon>Sar</taxon>
        <taxon>Stramenopiles</taxon>
        <taxon>Oomycota</taxon>
        <taxon>Saprolegniomycetes</taxon>
        <taxon>Saprolegniales</taxon>
        <taxon>Verrucalvaceae</taxon>
        <taxon>Aphanomyces</taxon>
    </lineage>
</organism>
<evidence type="ECO:0000313" key="1">
    <source>
        <dbReference type="EMBL" id="ETV90147.1"/>
    </source>
</evidence>
<dbReference type="InterPro" id="IPR036397">
    <property type="entry name" value="RNaseH_sf"/>
</dbReference>
<name>A0A024T9W3_9STRA</name>
<dbReference type="EMBL" id="KI914083">
    <property type="protein sequence ID" value="ETV90147.1"/>
    <property type="molecule type" value="Genomic_DNA"/>
</dbReference>
<dbReference type="RefSeq" id="XP_008881222.1">
    <property type="nucleotide sequence ID" value="XM_008883000.1"/>
</dbReference>
<gene>
    <name evidence="1" type="ORF">H310_15020</name>
</gene>
<dbReference type="VEuPathDB" id="FungiDB:H310_15020"/>
<dbReference type="AlphaFoldDB" id="A0A024T9W3"/>
<proteinExistence type="predicted"/>
<reference evidence="1" key="1">
    <citation type="submission" date="2013-12" db="EMBL/GenBank/DDBJ databases">
        <title>The Genome Sequence of Aphanomyces invadans NJM9701.</title>
        <authorList>
            <consortium name="The Broad Institute Genomics Platform"/>
            <person name="Russ C."/>
            <person name="Tyler B."/>
            <person name="van West P."/>
            <person name="Dieguez-Uribeondo J."/>
            <person name="Young S.K."/>
            <person name="Zeng Q."/>
            <person name="Gargeya S."/>
            <person name="Fitzgerald M."/>
            <person name="Abouelleil A."/>
            <person name="Alvarado L."/>
            <person name="Chapman S.B."/>
            <person name="Gainer-Dewar J."/>
            <person name="Goldberg J."/>
            <person name="Griggs A."/>
            <person name="Gujja S."/>
            <person name="Hansen M."/>
            <person name="Howarth C."/>
            <person name="Imamovic A."/>
            <person name="Ireland A."/>
            <person name="Larimer J."/>
            <person name="McCowan C."/>
            <person name="Murphy C."/>
            <person name="Pearson M."/>
            <person name="Poon T.W."/>
            <person name="Priest M."/>
            <person name="Roberts A."/>
            <person name="Saif S."/>
            <person name="Shea T."/>
            <person name="Sykes S."/>
            <person name="Wortman J."/>
            <person name="Nusbaum C."/>
            <person name="Birren B."/>
        </authorList>
    </citation>
    <scope>NUCLEOTIDE SEQUENCE [LARGE SCALE GENOMIC DNA]</scope>
    <source>
        <strain evidence="1">NJM9701</strain>
    </source>
</reference>
<protein>
    <submittedName>
        <fullName evidence="1">Uncharacterized protein</fullName>
    </submittedName>
</protein>
<accession>A0A024T9W3</accession>
<sequence>MKVSVANKKEGRVGKKMAYTAEQIKAKMLQLGLFRAHSNALRPILTNANKYCRLKFALSMVKSDMHLSDMLTSVHLDEKWLYQTKTTRKYYVVPGTWPFVESVPAQRASVNRPAGTYETKLLTVTKDVYRAFLLEKVLPFFVARWPSANKTVMLQHDNARSHVTPMDPQLKAAFDEYGKDGWVFLFRTAAAKLPGHQHLGQLLCCDPVSTTEKVSQDD</sequence>